<evidence type="ECO:0008006" key="3">
    <source>
        <dbReference type="Google" id="ProtNLM"/>
    </source>
</evidence>
<dbReference type="Proteomes" id="UP000295083">
    <property type="component" value="Unassembled WGS sequence"/>
</dbReference>
<dbReference type="InterPro" id="IPR021833">
    <property type="entry name" value="DUF3425"/>
</dbReference>
<accession>A0A4R8PRQ8</accession>
<organism evidence="1 2">
    <name type="scientific">Colletotrichum spinosum</name>
    <dbReference type="NCBI Taxonomy" id="1347390"/>
    <lineage>
        <taxon>Eukaryota</taxon>
        <taxon>Fungi</taxon>
        <taxon>Dikarya</taxon>
        <taxon>Ascomycota</taxon>
        <taxon>Pezizomycotina</taxon>
        <taxon>Sordariomycetes</taxon>
        <taxon>Hypocreomycetidae</taxon>
        <taxon>Glomerellales</taxon>
        <taxon>Glomerellaceae</taxon>
        <taxon>Colletotrichum</taxon>
        <taxon>Colletotrichum orbiculare species complex</taxon>
    </lineage>
</organism>
<proteinExistence type="predicted"/>
<comment type="caution">
    <text evidence="1">The sequence shown here is derived from an EMBL/GenBank/DDBJ whole genome shotgun (WGS) entry which is preliminary data.</text>
</comment>
<sequence length="311" mass="34974">MSSTSVSGDAQPEDDGEITLAPINMHQLPHQAYIRRNGEDWTGVTDSKERRRLQNRLNQRAQLQGRRRMIEESAQRRLRAGFLGFGPPGTSPRRTTSYEDTTPATIAFRRAMLQQFADQALQSYYTGQPTIDHLLGIIQLNTINAMTYNSACLGLQVDWLHCQATSPFGCVDPAAAPQPELPPPPCPNTLTPTPLQMTIEHHPWVDLFPEPRMRDNFLVATSAGNMSDEDEEQLWYDVVESGSGSEGAGLIVWGDPWNPASWEATLPFLRRWGWLLEGCPDILEATNHWRRQRGERAINFSAWKPAPRSDA</sequence>
<dbReference type="Pfam" id="PF11905">
    <property type="entry name" value="DUF3425"/>
    <property type="match status" value="1"/>
</dbReference>
<evidence type="ECO:0000313" key="1">
    <source>
        <dbReference type="EMBL" id="TDZ28392.1"/>
    </source>
</evidence>
<dbReference type="EMBL" id="QAPG01000834">
    <property type="protein sequence ID" value="TDZ28392.1"/>
    <property type="molecule type" value="Genomic_DNA"/>
</dbReference>
<evidence type="ECO:0000313" key="2">
    <source>
        <dbReference type="Proteomes" id="UP000295083"/>
    </source>
</evidence>
<protein>
    <recommendedName>
        <fullName evidence="3">BZIP domain-containing protein</fullName>
    </recommendedName>
</protein>
<name>A0A4R8PRQ8_9PEZI</name>
<gene>
    <name evidence="1" type="ORF">C8035_v007597</name>
</gene>
<keyword evidence="2" id="KW-1185">Reference proteome</keyword>
<dbReference type="PANTHER" id="PTHR38116:SF1">
    <property type="entry name" value="BZIP DOMAIN-CONTAINING PROTEIN"/>
    <property type="match status" value="1"/>
</dbReference>
<reference evidence="1 2" key="1">
    <citation type="submission" date="2018-11" db="EMBL/GenBank/DDBJ databases">
        <title>Genome sequence and assembly of Colletotrichum spinosum.</title>
        <authorList>
            <person name="Gan P."/>
            <person name="Shirasu K."/>
        </authorList>
    </citation>
    <scope>NUCLEOTIDE SEQUENCE [LARGE SCALE GENOMIC DNA]</scope>
    <source>
        <strain evidence="1 2">CBS 515.97</strain>
    </source>
</reference>
<dbReference type="AlphaFoldDB" id="A0A4R8PRQ8"/>
<dbReference type="PANTHER" id="PTHR38116">
    <property type="entry name" value="CHROMOSOME 7, WHOLE GENOME SHOTGUN SEQUENCE"/>
    <property type="match status" value="1"/>
</dbReference>